<keyword evidence="8" id="KW-0547">Nucleotide-binding</keyword>
<dbReference type="InterPro" id="IPR014729">
    <property type="entry name" value="Rossmann-like_a/b/a_fold"/>
</dbReference>
<feature type="non-terminal residue" evidence="12">
    <location>
        <position position="1"/>
    </location>
</feature>
<dbReference type="InterPro" id="IPR003721">
    <property type="entry name" value="Pantoate_ligase"/>
</dbReference>
<dbReference type="GO" id="GO:0005829">
    <property type="term" value="C:cytosol"/>
    <property type="evidence" value="ECO:0007669"/>
    <property type="project" value="TreeGrafter"/>
</dbReference>
<comment type="pathway">
    <text evidence="2">Cofactor biosynthesis; (R)-pantothenate biosynthesis; (R)-pantothenate from (R)-pantoate and beta-alanine: step 1/1.</text>
</comment>
<dbReference type="GO" id="GO:0015940">
    <property type="term" value="P:pantothenate biosynthetic process"/>
    <property type="evidence" value="ECO:0007669"/>
    <property type="project" value="UniProtKB-UniPathway"/>
</dbReference>
<evidence type="ECO:0000256" key="5">
    <source>
        <dbReference type="ARBA" id="ARBA00022490"/>
    </source>
</evidence>
<dbReference type="EMBL" id="UINC01020347">
    <property type="protein sequence ID" value="SVA85531.1"/>
    <property type="molecule type" value="Genomic_DNA"/>
</dbReference>
<accession>A0A381Z989</accession>
<evidence type="ECO:0000256" key="4">
    <source>
        <dbReference type="ARBA" id="ARBA00012219"/>
    </source>
</evidence>
<evidence type="ECO:0000256" key="2">
    <source>
        <dbReference type="ARBA" id="ARBA00004990"/>
    </source>
</evidence>
<dbReference type="InterPro" id="IPR004821">
    <property type="entry name" value="Cyt_trans-like"/>
</dbReference>
<reference evidence="12" key="1">
    <citation type="submission" date="2018-05" db="EMBL/GenBank/DDBJ databases">
        <authorList>
            <person name="Lanie J.A."/>
            <person name="Ng W.-L."/>
            <person name="Kazmierczak K.M."/>
            <person name="Andrzejewski T.M."/>
            <person name="Davidsen T.M."/>
            <person name="Wayne K.J."/>
            <person name="Tettelin H."/>
            <person name="Glass J.I."/>
            <person name="Rusch D."/>
            <person name="Podicherti R."/>
            <person name="Tsui H.-C.T."/>
            <person name="Winkler M.E."/>
        </authorList>
    </citation>
    <scope>NUCLEOTIDE SEQUENCE</scope>
</reference>
<comment type="function">
    <text evidence="11">Catalyzes the condensation of pantoate with beta-alanine in an ATP-dependent reaction via a pantoyl-adenylate intermediate.</text>
</comment>
<dbReference type="GO" id="GO:0005524">
    <property type="term" value="F:ATP binding"/>
    <property type="evidence" value="ECO:0007669"/>
    <property type="project" value="UniProtKB-KW"/>
</dbReference>
<keyword evidence="5" id="KW-0963">Cytoplasm</keyword>
<evidence type="ECO:0000256" key="10">
    <source>
        <dbReference type="ARBA" id="ARBA00048258"/>
    </source>
</evidence>
<dbReference type="AlphaFoldDB" id="A0A381Z989"/>
<dbReference type="Gene3D" id="3.30.1300.10">
    <property type="entry name" value="Pantoate-beta-alanine ligase, C-terminal domain"/>
    <property type="match status" value="1"/>
</dbReference>
<dbReference type="Gene3D" id="3.40.50.620">
    <property type="entry name" value="HUPs"/>
    <property type="match status" value="1"/>
</dbReference>
<dbReference type="EC" id="6.3.2.1" evidence="4"/>
<proteinExistence type="inferred from homology"/>
<dbReference type="FunFam" id="3.40.50.620:FF:000114">
    <property type="entry name" value="Pantothenate synthetase"/>
    <property type="match status" value="1"/>
</dbReference>
<comment type="catalytic activity">
    <reaction evidence="10">
        <text>(R)-pantoate + beta-alanine + ATP = (R)-pantothenate + AMP + diphosphate + H(+)</text>
        <dbReference type="Rhea" id="RHEA:10912"/>
        <dbReference type="ChEBI" id="CHEBI:15378"/>
        <dbReference type="ChEBI" id="CHEBI:15980"/>
        <dbReference type="ChEBI" id="CHEBI:29032"/>
        <dbReference type="ChEBI" id="CHEBI:30616"/>
        <dbReference type="ChEBI" id="CHEBI:33019"/>
        <dbReference type="ChEBI" id="CHEBI:57966"/>
        <dbReference type="ChEBI" id="CHEBI:456215"/>
        <dbReference type="EC" id="6.3.2.1"/>
    </reaction>
</comment>
<protein>
    <recommendedName>
        <fullName evidence="4">pantoate--beta-alanine ligase (AMP-forming)</fullName>
        <ecNumber evidence="4">6.3.2.1</ecNumber>
    </recommendedName>
</protein>
<evidence type="ECO:0000256" key="7">
    <source>
        <dbReference type="ARBA" id="ARBA00022655"/>
    </source>
</evidence>
<evidence type="ECO:0000256" key="9">
    <source>
        <dbReference type="ARBA" id="ARBA00022840"/>
    </source>
</evidence>
<dbReference type="UniPathway" id="UPA00028">
    <property type="reaction ID" value="UER00005"/>
</dbReference>
<name>A0A381Z989_9ZZZZ</name>
<feature type="non-terminal residue" evidence="12">
    <location>
        <position position="284"/>
    </location>
</feature>
<dbReference type="NCBIfam" id="TIGR00018">
    <property type="entry name" value="panC"/>
    <property type="match status" value="1"/>
</dbReference>
<dbReference type="InterPro" id="IPR042176">
    <property type="entry name" value="Pantoate_ligase_C"/>
</dbReference>
<evidence type="ECO:0000256" key="3">
    <source>
        <dbReference type="ARBA" id="ARBA00009256"/>
    </source>
</evidence>
<evidence type="ECO:0000256" key="6">
    <source>
        <dbReference type="ARBA" id="ARBA00022598"/>
    </source>
</evidence>
<dbReference type="PANTHER" id="PTHR21299">
    <property type="entry name" value="CYTIDYLATE KINASE/PANTOATE-BETA-ALANINE LIGASE"/>
    <property type="match status" value="1"/>
</dbReference>
<keyword evidence="7" id="KW-0566">Pantothenate biosynthesis</keyword>
<gene>
    <name evidence="12" type="ORF">METZ01_LOCUS138385</name>
</gene>
<dbReference type="CDD" id="cd00560">
    <property type="entry name" value="PanC"/>
    <property type="match status" value="1"/>
</dbReference>
<evidence type="ECO:0000313" key="12">
    <source>
        <dbReference type="EMBL" id="SVA85531.1"/>
    </source>
</evidence>
<evidence type="ECO:0000256" key="11">
    <source>
        <dbReference type="ARBA" id="ARBA00055042"/>
    </source>
</evidence>
<dbReference type="PANTHER" id="PTHR21299:SF1">
    <property type="entry name" value="PANTOATE--BETA-ALANINE LIGASE"/>
    <property type="match status" value="1"/>
</dbReference>
<comment type="subcellular location">
    <subcellularLocation>
        <location evidence="1">Cytoplasm</location>
    </subcellularLocation>
</comment>
<sequence>MSMQVVQSIVDARSVCRLQKCQGNNVGLVPTMGFLHEGHMSLVRRARSDNDFLVVSIFVNPTQFSPSEDFGTYPRNFEQDRRLLVDEGVDLIFCPSTEEMYCSGSSTFIEVTGQLTANLCAVSRPHFFRGVASVVAKLFNIINPHRAYFGQKDAQQLAVIKRMVQDLNFDIEIVPVPIVRDFDGLAKSSRNAYLNPDQRKSSTVLFRALQHAEMLIIDGERNSSRILAEMERMIQATEYTRIDYTNIVCASSFEPQGYINSEVLIAAAVWVASTRLIDNIQIDP</sequence>
<dbReference type="GO" id="GO:0004592">
    <property type="term" value="F:pantoate-beta-alanine ligase activity"/>
    <property type="evidence" value="ECO:0007669"/>
    <property type="project" value="UniProtKB-EC"/>
</dbReference>
<comment type="similarity">
    <text evidence="3">Belongs to the pantothenate synthetase family.</text>
</comment>
<dbReference type="SUPFAM" id="SSF52374">
    <property type="entry name" value="Nucleotidylyl transferase"/>
    <property type="match status" value="1"/>
</dbReference>
<keyword evidence="6" id="KW-0436">Ligase</keyword>
<keyword evidence="9" id="KW-0067">ATP-binding</keyword>
<evidence type="ECO:0000256" key="8">
    <source>
        <dbReference type="ARBA" id="ARBA00022741"/>
    </source>
</evidence>
<dbReference type="NCBIfam" id="TIGR00125">
    <property type="entry name" value="cyt_tran_rel"/>
    <property type="match status" value="1"/>
</dbReference>
<evidence type="ECO:0000256" key="1">
    <source>
        <dbReference type="ARBA" id="ARBA00004496"/>
    </source>
</evidence>
<dbReference type="HAMAP" id="MF_00158">
    <property type="entry name" value="PanC"/>
    <property type="match status" value="1"/>
</dbReference>
<dbReference type="Pfam" id="PF02569">
    <property type="entry name" value="Pantoate_ligase"/>
    <property type="match status" value="1"/>
</dbReference>
<organism evidence="12">
    <name type="scientific">marine metagenome</name>
    <dbReference type="NCBI Taxonomy" id="408172"/>
    <lineage>
        <taxon>unclassified sequences</taxon>
        <taxon>metagenomes</taxon>
        <taxon>ecological metagenomes</taxon>
    </lineage>
</organism>